<dbReference type="SUPFAM" id="SSF50475">
    <property type="entry name" value="FMN-binding split barrel"/>
    <property type="match status" value="1"/>
</dbReference>
<evidence type="ECO:0000313" key="17">
    <source>
        <dbReference type="EMBL" id="MDA5399481.1"/>
    </source>
</evidence>
<dbReference type="InterPro" id="IPR017927">
    <property type="entry name" value="FAD-bd_FR_type"/>
</dbReference>
<keyword evidence="8" id="KW-0274">FAD</keyword>
<keyword evidence="7" id="KW-0479">Metal-binding</keyword>
<dbReference type="EC" id="1.14.12.17" evidence="4"/>
<comment type="similarity">
    <text evidence="3">In the C-terminal section; belongs to the flavoprotein pyridine nucleotide cytochrome reductase family.</text>
</comment>
<keyword evidence="9" id="KW-0521">NADP</keyword>
<dbReference type="SUPFAM" id="SSF63380">
    <property type="entry name" value="Riboflavin synthase domain-like"/>
    <property type="match status" value="1"/>
</dbReference>
<dbReference type="Gene3D" id="3.10.20.30">
    <property type="match status" value="1"/>
</dbReference>
<dbReference type="InterPro" id="IPR008333">
    <property type="entry name" value="Cbr1-like_FAD-bd_dom"/>
</dbReference>
<keyword evidence="5" id="KW-0349">Heme</keyword>
<dbReference type="InterPro" id="IPR001041">
    <property type="entry name" value="2Fe-2S_ferredoxin-type"/>
</dbReference>
<dbReference type="CDD" id="cd00207">
    <property type="entry name" value="fer2"/>
    <property type="match status" value="1"/>
</dbReference>
<dbReference type="InterPro" id="IPR012349">
    <property type="entry name" value="Split_barrel_FMN-bd"/>
</dbReference>
<evidence type="ECO:0000256" key="5">
    <source>
        <dbReference type="ARBA" id="ARBA00022617"/>
    </source>
</evidence>
<dbReference type="Gene3D" id="3.40.50.80">
    <property type="entry name" value="Nucleotide-binding domain of ferredoxin-NADP reductase (FNR) module"/>
    <property type="match status" value="1"/>
</dbReference>
<keyword evidence="18" id="KW-1185">Reference proteome</keyword>
<evidence type="ECO:0000256" key="14">
    <source>
        <dbReference type="ARBA" id="ARBA00049433"/>
    </source>
</evidence>
<evidence type="ECO:0000256" key="4">
    <source>
        <dbReference type="ARBA" id="ARBA00012229"/>
    </source>
</evidence>
<keyword evidence="12" id="KW-0520">NAD</keyword>
<feature type="domain" description="FAD-binding FR-type" evidence="16">
    <location>
        <begin position="327"/>
        <end position="432"/>
    </location>
</feature>
<dbReference type="InterPro" id="IPR012675">
    <property type="entry name" value="Beta-grasp_dom_sf"/>
</dbReference>
<dbReference type="Gene3D" id="2.30.110.10">
    <property type="entry name" value="Electron Transport, Fmn-binding Protein, Chain A"/>
    <property type="match status" value="1"/>
</dbReference>
<evidence type="ECO:0000256" key="11">
    <source>
        <dbReference type="ARBA" id="ARBA00023004"/>
    </source>
</evidence>
<name>A0A9X3UM89_9HYPH</name>
<dbReference type="SUPFAM" id="SSF54292">
    <property type="entry name" value="2Fe-2S ferredoxin-like"/>
    <property type="match status" value="1"/>
</dbReference>
<evidence type="ECO:0000256" key="2">
    <source>
        <dbReference type="ARBA" id="ARBA00001974"/>
    </source>
</evidence>
<organism evidence="17 18">
    <name type="scientific">Hoeflea prorocentri</name>
    <dbReference type="NCBI Taxonomy" id="1922333"/>
    <lineage>
        <taxon>Bacteria</taxon>
        <taxon>Pseudomonadati</taxon>
        <taxon>Pseudomonadota</taxon>
        <taxon>Alphaproteobacteria</taxon>
        <taxon>Hyphomicrobiales</taxon>
        <taxon>Rhizobiaceae</taxon>
        <taxon>Hoeflea</taxon>
    </lineage>
</organism>
<dbReference type="Pfam" id="PF00970">
    <property type="entry name" value="FAD_binding_6"/>
    <property type="match status" value="1"/>
</dbReference>
<protein>
    <recommendedName>
        <fullName evidence="4">nitric oxide dioxygenase</fullName>
        <ecNumber evidence="4">1.14.12.17</ecNumber>
    </recommendedName>
</protein>
<dbReference type="PRINTS" id="PR00409">
    <property type="entry name" value="PHDIOXRDTASE"/>
</dbReference>
<dbReference type="CDD" id="cd06184">
    <property type="entry name" value="flavohem_like_fad_nad_binding"/>
    <property type="match status" value="1"/>
</dbReference>
<gene>
    <name evidence="17" type="ORF">OQ273_12935</name>
</gene>
<comment type="catalytic activity">
    <reaction evidence="13">
        <text>2 nitric oxide + NADH + 2 O2 = 2 nitrate + NAD(+) + H(+)</text>
        <dbReference type="Rhea" id="RHEA:19469"/>
        <dbReference type="ChEBI" id="CHEBI:15378"/>
        <dbReference type="ChEBI" id="CHEBI:15379"/>
        <dbReference type="ChEBI" id="CHEBI:16480"/>
        <dbReference type="ChEBI" id="CHEBI:17632"/>
        <dbReference type="ChEBI" id="CHEBI:57540"/>
        <dbReference type="ChEBI" id="CHEBI:57945"/>
        <dbReference type="EC" id="1.14.12.17"/>
    </reaction>
</comment>
<evidence type="ECO:0000313" key="18">
    <source>
        <dbReference type="Proteomes" id="UP001151234"/>
    </source>
</evidence>
<proteinExistence type="inferred from homology"/>
<dbReference type="PANTHER" id="PTHR42815">
    <property type="entry name" value="FAD-BINDING, PUTATIVE (AFU_ORTHOLOGUE AFUA_6G07600)-RELATED"/>
    <property type="match status" value="1"/>
</dbReference>
<reference evidence="17" key="1">
    <citation type="submission" date="2022-11" db="EMBL/GenBank/DDBJ databases">
        <title>Draft genome sequence of Hoeflea poritis E7-10 and Hoeflea prorocentri PM5-8, separated from scleractinian coral Porites lutea and marine dinoflagellate.</title>
        <authorList>
            <person name="Zhang G."/>
            <person name="Wei Q."/>
            <person name="Cai L."/>
        </authorList>
    </citation>
    <scope>NUCLEOTIDE SEQUENCE</scope>
    <source>
        <strain evidence="17">PM5-8</strain>
    </source>
</reference>
<comment type="catalytic activity">
    <reaction evidence="14">
        <text>2 nitric oxide + NADPH + 2 O2 = 2 nitrate + NADP(+) + H(+)</text>
        <dbReference type="Rhea" id="RHEA:19465"/>
        <dbReference type="ChEBI" id="CHEBI:15378"/>
        <dbReference type="ChEBI" id="CHEBI:15379"/>
        <dbReference type="ChEBI" id="CHEBI:16480"/>
        <dbReference type="ChEBI" id="CHEBI:17632"/>
        <dbReference type="ChEBI" id="CHEBI:57783"/>
        <dbReference type="ChEBI" id="CHEBI:58349"/>
        <dbReference type="EC" id="1.14.12.17"/>
    </reaction>
</comment>
<dbReference type="RefSeq" id="WP_267990915.1">
    <property type="nucleotide sequence ID" value="NZ_JAPJZI010000001.1"/>
</dbReference>
<keyword evidence="10" id="KW-0560">Oxidoreductase</keyword>
<dbReference type="Pfam" id="PF00175">
    <property type="entry name" value="NAD_binding_1"/>
    <property type="match status" value="1"/>
</dbReference>
<dbReference type="Proteomes" id="UP001151234">
    <property type="component" value="Unassembled WGS sequence"/>
</dbReference>
<dbReference type="InterPro" id="IPR006058">
    <property type="entry name" value="2Fe2S_fd_BS"/>
</dbReference>
<evidence type="ECO:0000256" key="13">
    <source>
        <dbReference type="ARBA" id="ARBA00048649"/>
    </source>
</evidence>
<dbReference type="AlphaFoldDB" id="A0A9X3UM89"/>
<dbReference type="InterPro" id="IPR039261">
    <property type="entry name" value="FNR_nucleotide-bd"/>
</dbReference>
<evidence type="ECO:0000256" key="10">
    <source>
        <dbReference type="ARBA" id="ARBA00023002"/>
    </source>
</evidence>
<evidence type="ECO:0000256" key="3">
    <source>
        <dbReference type="ARBA" id="ARBA00006401"/>
    </source>
</evidence>
<dbReference type="PANTHER" id="PTHR42815:SF2">
    <property type="entry name" value="FAD-BINDING, PUTATIVE (AFU_ORTHOLOGUE AFUA_6G07600)-RELATED"/>
    <property type="match status" value="1"/>
</dbReference>
<dbReference type="InterPro" id="IPR001433">
    <property type="entry name" value="OxRdtase_FAD/NAD-bd"/>
</dbReference>
<dbReference type="InterPro" id="IPR017938">
    <property type="entry name" value="Riboflavin_synthase-like_b-brl"/>
</dbReference>
<dbReference type="GO" id="GO:0008941">
    <property type="term" value="F:nitric oxide dioxygenase NAD(P)H activity"/>
    <property type="evidence" value="ECO:0007669"/>
    <property type="project" value="UniProtKB-EC"/>
</dbReference>
<feature type="domain" description="2Fe-2S ferredoxin-type" evidence="15">
    <location>
        <begin position="590"/>
        <end position="674"/>
    </location>
</feature>
<dbReference type="GO" id="GO:0051537">
    <property type="term" value="F:2 iron, 2 sulfur cluster binding"/>
    <property type="evidence" value="ECO:0007669"/>
    <property type="project" value="InterPro"/>
</dbReference>
<evidence type="ECO:0000256" key="1">
    <source>
        <dbReference type="ARBA" id="ARBA00001970"/>
    </source>
</evidence>
<evidence type="ECO:0000256" key="8">
    <source>
        <dbReference type="ARBA" id="ARBA00022827"/>
    </source>
</evidence>
<comment type="cofactor">
    <cofactor evidence="1">
        <name>heme b</name>
        <dbReference type="ChEBI" id="CHEBI:60344"/>
    </cofactor>
</comment>
<dbReference type="PROSITE" id="PS51085">
    <property type="entry name" value="2FE2S_FER_2"/>
    <property type="match status" value="1"/>
</dbReference>
<dbReference type="GO" id="GO:0046872">
    <property type="term" value="F:metal ion binding"/>
    <property type="evidence" value="ECO:0007669"/>
    <property type="project" value="UniProtKB-KW"/>
</dbReference>
<dbReference type="InterPro" id="IPR036010">
    <property type="entry name" value="2Fe-2S_ferredoxin-like_sf"/>
</dbReference>
<comment type="caution">
    <text evidence="17">The sequence shown here is derived from an EMBL/GenBank/DDBJ whole genome shotgun (WGS) entry which is preliminary data.</text>
</comment>
<evidence type="ECO:0000256" key="12">
    <source>
        <dbReference type="ARBA" id="ARBA00023027"/>
    </source>
</evidence>
<evidence type="ECO:0000256" key="6">
    <source>
        <dbReference type="ARBA" id="ARBA00022630"/>
    </source>
</evidence>
<dbReference type="FunFam" id="3.40.50.80:FF:000010">
    <property type="entry name" value="Flavohemoprotein"/>
    <property type="match status" value="1"/>
</dbReference>
<dbReference type="Gene3D" id="2.40.30.10">
    <property type="entry name" value="Translation factors"/>
    <property type="match status" value="1"/>
</dbReference>
<evidence type="ECO:0000259" key="15">
    <source>
        <dbReference type="PROSITE" id="PS51085"/>
    </source>
</evidence>
<dbReference type="EMBL" id="JAPJZI010000001">
    <property type="protein sequence ID" value="MDA5399481.1"/>
    <property type="molecule type" value="Genomic_DNA"/>
</dbReference>
<sequence>MSHDGTAFHRGESAVQARAGVTKEWAEHATPFVRKAMPDQHREFFENLAVLFLGLLDEQGRPWAIPAFGEPGFARSPDPRHLVLDHIPAIAGSGSIGLQTEPGSKVGLVGVELHTRRRNRMNGTIASADAAGMTIAVDQSYGNCPQWIQSRQLDWDLSKASTPNPISNGEAFTDEAKALIGRADTFFIASRSSRLSNDPRDGVDASHRGGRPGFVRINADDSLSFPDFSGNRFFNTLGNIEDDGRVGLFLPDFASGEAVFLTGRAELDWSSTRVASFRGAERIIDVRPDRIVHVENAIPSGAMLIQQWPVLAETGIWEQQQTREQSDGFRSYRLAGINRESQTITSFELEPTDGRPIAPHTAGQFLPMRYDDPETGSLISRSYTISKAPGSKTYRISVKREEYGFFSRLLHDATKPGDTLEVGAPSGDFVLDDSEDAIVMLSAGVGITPMIAMLDGQIRAVEAGARPRDIWFIHNTQNSATHAFADYLRDVSAKHSWLRVITLYSRPLDVDRTGSACQAEGRFDPDMLTQWLPFGRYQFYLCGPDGFMRGVHKGLIEFGLNPDSIHYEFFGSGTLDDAVDNSDQALPARSTVTFAASDKSVTWAPQDGTLLETAEMAGLQPSYNCRSGRCGTCSTRLVSGDVVYTQTPAVEPADGSVLICCSKPASEEPVLLDM</sequence>
<evidence type="ECO:0000259" key="16">
    <source>
        <dbReference type="PROSITE" id="PS51384"/>
    </source>
</evidence>
<evidence type="ECO:0000256" key="9">
    <source>
        <dbReference type="ARBA" id="ARBA00022857"/>
    </source>
</evidence>
<evidence type="ECO:0000256" key="7">
    <source>
        <dbReference type="ARBA" id="ARBA00022723"/>
    </source>
</evidence>
<keyword evidence="6" id="KW-0285">Flavoprotein</keyword>
<keyword evidence="11" id="KW-0408">Iron</keyword>
<dbReference type="Pfam" id="PF00111">
    <property type="entry name" value="Fer2"/>
    <property type="match status" value="1"/>
</dbReference>
<comment type="cofactor">
    <cofactor evidence="2">
        <name>FAD</name>
        <dbReference type="ChEBI" id="CHEBI:57692"/>
    </cofactor>
</comment>
<dbReference type="PROSITE" id="PS00197">
    <property type="entry name" value="2FE2S_FER_1"/>
    <property type="match status" value="1"/>
</dbReference>
<dbReference type="PROSITE" id="PS51384">
    <property type="entry name" value="FAD_FR"/>
    <property type="match status" value="1"/>
</dbReference>
<dbReference type="SUPFAM" id="SSF52343">
    <property type="entry name" value="Ferredoxin reductase-like, C-terminal NADP-linked domain"/>
    <property type="match status" value="1"/>
</dbReference>
<accession>A0A9X3UM89</accession>